<dbReference type="EMBL" id="JAIWYP010000004">
    <property type="protein sequence ID" value="KAH3837543.1"/>
    <property type="molecule type" value="Genomic_DNA"/>
</dbReference>
<evidence type="ECO:0000313" key="2">
    <source>
        <dbReference type="Proteomes" id="UP000828390"/>
    </source>
</evidence>
<evidence type="ECO:0000313" key="1">
    <source>
        <dbReference type="EMBL" id="KAH3837543.1"/>
    </source>
</evidence>
<organism evidence="1 2">
    <name type="scientific">Dreissena polymorpha</name>
    <name type="common">Zebra mussel</name>
    <name type="synonym">Mytilus polymorpha</name>
    <dbReference type="NCBI Taxonomy" id="45954"/>
    <lineage>
        <taxon>Eukaryota</taxon>
        <taxon>Metazoa</taxon>
        <taxon>Spiralia</taxon>
        <taxon>Lophotrochozoa</taxon>
        <taxon>Mollusca</taxon>
        <taxon>Bivalvia</taxon>
        <taxon>Autobranchia</taxon>
        <taxon>Heteroconchia</taxon>
        <taxon>Euheterodonta</taxon>
        <taxon>Imparidentia</taxon>
        <taxon>Neoheterodontei</taxon>
        <taxon>Myida</taxon>
        <taxon>Dreissenoidea</taxon>
        <taxon>Dreissenidae</taxon>
        <taxon>Dreissena</taxon>
    </lineage>
</organism>
<name>A0A9D4KDI3_DREPO</name>
<reference evidence="1" key="2">
    <citation type="submission" date="2020-11" db="EMBL/GenBank/DDBJ databases">
        <authorList>
            <person name="McCartney M.A."/>
            <person name="Auch B."/>
            <person name="Kono T."/>
            <person name="Mallez S."/>
            <person name="Becker A."/>
            <person name="Gohl D.M."/>
            <person name="Silverstein K.A.T."/>
            <person name="Koren S."/>
            <person name="Bechman K.B."/>
            <person name="Herman A."/>
            <person name="Abrahante J.E."/>
            <person name="Garbe J."/>
        </authorList>
    </citation>
    <scope>NUCLEOTIDE SEQUENCE</scope>
    <source>
        <strain evidence="1">Duluth1</strain>
        <tissue evidence="1">Whole animal</tissue>
    </source>
</reference>
<protein>
    <submittedName>
        <fullName evidence="1">Uncharacterized protein</fullName>
    </submittedName>
</protein>
<keyword evidence="2" id="KW-1185">Reference proteome</keyword>
<reference evidence="1" key="1">
    <citation type="journal article" date="2019" name="bioRxiv">
        <title>The Genome of the Zebra Mussel, Dreissena polymorpha: A Resource for Invasive Species Research.</title>
        <authorList>
            <person name="McCartney M.A."/>
            <person name="Auch B."/>
            <person name="Kono T."/>
            <person name="Mallez S."/>
            <person name="Zhang Y."/>
            <person name="Obille A."/>
            <person name="Becker A."/>
            <person name="Abrahante J.E."/>
            <person name="Garbe J."/>
            <person name="Badalamenti J.P."/>
            <person name="Herman A."/>
            <person name="Mangelson H."/>
            <person name="Liachko I."/>
            <person name="Sullivan S."/>
            <person name="Sone E.D."/>
            <person name="Koren S."/>
            <person name="Silverstein K.A.T."/>
            <person name="Beckman K.B."/>
            <person name="Gohl D.M."/>
        </authorList>
    </citation>
    <scope>NUCLEOTIDE SEQUENCE</scope>
    <source>
        <strain evidence="1">Duluth1</strain>
        <tissue evidence="1">Whole animal</tissue>
    </source>
</reference>
<proteinExistence type="predicted"/>
<dbReference type="AlphaFoldDB" id="A0A9D4KDI3"/>
<gene>
    <name evidence="1" type="ORF">DPMN_110936</name>
</gene>
<comment type="caution">
    <text evidence="1">The sequence shown here is derived from an EMBL/GenBank/DDBJ whole genome shotgun (WGS) entry which is preliminary data.</text>
</comment>
<dbReference type="Proteomes" id="UP000828390">
    <property type="component" value="Unassembled WGS sequence"/>
</dbReference>
<sequence>MIRSSTGRRYYNLSNQTFKRFRDESNVQQTSYYDKTLGRVLTRETLHRFIGNNEPIVFPSRLY</sequence>
<accession>A0A9D4KDI3</accession>